<evidence type="ECO:0000256" key="7">
    <source>
        <dbReference type="ARBA" id="ARBA00022857"/>
    </source>
</evidence>
<dbReference type="InterPro" id="IPR036291">
    <property type="entry name" value="NAD(P)-bd_dom_sf"/>
</dbReference>
<evidence type="ECO:0000259" key="13">
    <source>
        <dbReference type="Pfam" id="PF08546"/>
    </source>
</evidence>
<evidence type="ECO:0000313" key="15">
    <source>
        <dbReference type="Proteomes" id="UP000215596"/>
    </source>
</evidence>
<dbReference type="EMBL" id="NPBY01000003">
    <property type="protein sequence ID" value="PAD80424.1"/>
    <property type="molecule type" value="Genomic_DNA"/>
</dbReference>
<evidence type="ECO:0000256" key="9">
    <source>
        <dbReference type="ARBA" id="ARBA00032024"/>
    </source>
</evidence>
<comment type="caution">
    <text evidence="14">The sequence shown here is derived from an EMBL/GenBank/DDBJ whole genome shotgun (WGS) entry which is preliminary data.</text>
</comment>
<dbReference type="InterPro" id="IPR013328">
    <property type="entry name" value="6PGD_dom2"/>
</dbReference>
<comment type="pathway">
    <text evidence="2 11">Cofactor biosynthesis; (R)-pantothenate biosynthesis; (R)-pantoate from 3-methyl-2-oxobutanoate: step 2/2.</text>
</comment>
<dbReference type="GO" id="GO:0008677">
    <property type="term" value="F:2-dehydropantoate 2-reductase activity"/>
    <property type="evidence" value="ECO:0007669"/>
    <property type="project" value="UniProtKB-EC"/>
</dbReference>
<dbReference type="SUPFAM" id="SSF48179">
    <property type="entry name" value="6-phosphogluconate dehydrogenase C-terminal domain-like"/>
    <property type="match status" value="1"/>
</dbReference>
<sequence length="321" mass="34938">MDIQMIGAGSLGLLYAGKLAASGAKVTLWCRSDEQAAAIHSSGITIHHSDGGELHIPPGVVQAHPLSEFHEEAGAAADYLVLMVKQQGIEDLVERVFIPYGRSIQRCVCFQNGTGHLELLQQHLPSGAIYAAITTEGAKRIGPREVLHAGSGTTTIGPYNTEGMPESGQKSASREISDIRLIELLNRAGFKTYLSNEIYTAIYRKLMINAVINPLTALWRIPNGALLDDPMRIQLMKELFDEACAVYDAAGISREDHLWDQIVGVCRMTSTNTSSMLKDVLEGRATEISWINGSIVRLGQRHGVAAPKHELLCRLIEGTTK</sequence>
<dbReference type="PANTHER" id="PTHR43765">
    <property type="entry name" value="2-DEHYDROPANTOATE 2-REDUCTASE-RELATED"/>
    <property type="match status" value="1"/>
</dbReference>
<dbReference type="GO" id="GO:0005737">
    <property type="term" value="C:cytoplasm"/>
    <property type="evidence" value="ECO:0007669"/>
    <property type="project" value="TreeGrafter"/>
</dbReference>
<keyword evidence="8 11" id="KW-0560">Oxidoreductase</keyword>
<evidence type="ECO:0000256" key="6">
    <source>
        <dbReference type="ARBA" id="ARBA00022655"/>
    </source>
</evidence>
<dbReference type="FunFam" id="1.10.1040.10:FF:000017">
    <property type="entry name" value="2-dehydropantoate 2-reductase"/>
    <property type="match status" value="1"/>
</dbReference>
<dbReference type="InterPro" id="IPR050838">
    <property type="entry name" value="Ketopantoate_reductase"/>
</dbReference>
<dbReference type="Proteomes" id="UP000215596">
    <property type="component" value="Unassembled WGS sequence"/>
</dbReference>
<dbReference type="Gene3D" id="3.40.50.720">
    <property type="entry name" value="NAD(P)-binding Rossmann-like Domain"/>
    <property type="match status" value="1"/>
</dbReference>
<evidence type="ECO:0000256" key="8">
    <source>
        <dbReference type="ARBA" id="ARBA00023002"/>
    </source>
</evidence>
<dbReference type="AlphaFoldDB" id="A0A268F500"/>
<dbReference type="EC" id="1.1.1.169" evidence="4 11"/>
<dbReference type="SUPFAM" id="SSF51735">
    <property type="entry name" value="NAD(P)-binding Rossmann-fold domains"/>
    <property type="match status" value="1"/>
</dbReference>
<organism evidence="14 15">
    <name type="scientific">Paenibacillus campinasensis</name>
    <dbReference type="NCBI Taxonomy" id="66347"/>
    <lineage>
        <taxon>Bacteria</taxon>
        <taxon>Bacillati</taxon>
        <taxon>Bacillota</taxon>
        <taxon>Bacilli</taxon>
        <taxon>Bacillales</taxon>
        <taxon>Paenibacillaceae</taxon>
        <taxon>Paenibacillus</taxon>
    </lineage>
</organism>
<dbReference type="NCBIfam" id="TIGR00745">
    <property type="entry name" value="apbA_panE"/>
    <property type="match status" value="1"/>
</dbReference>
<comment type="similarity">
    <text evidence="3 11">Belongs to the ketopantoate reductase family.</text>
</comment>
<evidence type="ECO:0000256" key="5">
    <source>
        <dbReference type="ARBA" id="ARBA00019465"/>
    </source>
</evidence>
<dbReference type="Gene3D" id="1.10.1040.10">
    <property type="entry name" value="N-(1-d-carboxylethyl)-l-norvaline Dehydrogenase, domain 2"/>
    <property type="match status" value="1"/>
</dbReference>
<keyword evidence="7 11" id="KW-0521">NADP</keyword>
<comment type="catalytic activity">
    <reaction evidence="10 11">
        <text>(R)-pantoate + NADP(+) = 2-dehydropantoate + NADPH + H(+)</text>
        <dbReference type="Rhea" id="RHEA:16233"/>
        <dbReference type="ChEBI" id="CHEBI:11561"/>
        <dbReference type="ChEBI" id="CHEBI:15378"/>
        <dbReference type="ChEBI" id="CHEBI:15980"/>
        <dbReference type="ChEBI" id="CHEBI:57783"/>
        <dbReference type="ChEBI" id="CHEBI:58349"/>
        <dbReference type="EC" id="1.1.1.169"/>
    </reaction>
</comment>
<dbReference type="InterPro" id="IPR013332">
    <property type="entry name" value="KPR_N"/>
</dbReference>
<feature type="domain" description="Ketopantoate reductase C-terminal" evidence="13">
    <location>
        <begin position="198"/>
        <end position="317"/>
    </location>
</feature>
<dbReference type="Pfam" id="PF08546">
    <property type="entry name" value="ApbA_C"/>
    <property type="match status" value="1"/>
</dbReference>
<evidence type="ECO:0000256" key="10">
    <source>
        <dbReference type="ARBA" id="ARBA00048793"/>
    </source>
</evidence>
<evidence type="ECO:0000256" key="4">
    <source>
        <dbReference type="ARBA" id="ARBA00013014"/>
    </source>
</evidence>
<evidence type="ECO:0000256" key="3">
    <source>
        <dbReference type="ARBA" id="ARBA00007870"/>
    </source>
</evidence>
<dbReference type="InterPro" id="IPR003710">
    <property type="entry name" value="ApbA"/>
</dbReference>
<name>A0A268F500_9BACL</name>
<comment type="function">
    <text evidence="1 11">Catalyzes the NADPH-dependent reduction of ketopantoate into pantoic acid.</text>
</comment>
<evidence type="ECO:0000313" key="14">
    <source>
        <dbReference type="EMBL" id="PAD80424.1"/>
    </source>
</evidence>
<dbReference type="InterPro" id="IPR008927">
    <property type="entry name" value="6-PGluconate_DH-like_C_sf"/>
</dbReference>
<dbReference type="PANTHER" id="PTHR43765:SF2">
    <property type="entry name" value="2-DEHYDROPANTOATE 2-REDUCTASE"/>
    <property type="match status" value="1"/>
</dbReference>
<dbReference type="OrthoDB" id="9800163at2"/>
<proteinExistence type="inferred from homology"/>
<protein>
    <recommendedName>
        <fullName evidence="5 11">2-dehydropantoate 2-reductase</fullName>
        <ecNumber evidence="4 11">1.1.1.169</ecNumber>
    </recommendedName>
    <alternativeName>
        <fullName evidence="9 11">Ketopantoate reductase</fullName>
    </alternativeName>
</protein>
<evidence type="ECO:0000256" key="1">
    <source>
        <dbReference type="ARBA" id="ARBA00002919"/>
    </source>
</evidence>
<dbReference type="Pfam" id="PF02558">
    <property type="entry name" value="ApbA"/>
    <property type="match status" value="1"/>
</dbReference>
<evidence type="ECO:0000256" key="11">
    <source>
        <dbReference type="RuleBase" id="RU362068"/>
    </source>
</evidence>
<dbReference type="UniPathway" id="UPA00028">
    <property type="reaction ID" value="UER00004"/>
</dbReference>
<evidence type="ECO:0000259" key="12">
    <source>
        <dbReference type="Pfam" id="PF02558"/>
    </source>
</evidence>
<feature type="domain" description="Ketopantoate reductase N-terminal" evidence="12">
    <location>
        <begin position="3"/>
        <end position="160"/>
    </location>
</feature>
<dbReference type="GO" id="GO:0015940">
    <property type="term" value="P:pantothenate biosynthetic process"/>
    <property type="evidence" value="ECO:0007669"/>
    <property type="project" value="UniProtKB-UniPathway"/>
</dbReference>
<accession>A0A268F500</accession>
<dbReference type="GO" id="GO:0050661">
    <property type="term" value="F:NADP binding"/>
    <property type="evidence" value="ECO:0007669"/>
    <property type="project" value="TreeGrafter"/>
</dbReference>
<dbReference type="InterPro" id="IPR013752">
    <property type="entry name" value="KPA_reductase"/>
</dbReference>
<reference evidence="14 15" key="1">
    <citation type="submission" date="2017-07" db="EMBL/GenBank/DDBJ databases">
        <title>Isolation and whole genome analysis of endospore-forming bacteria from heroin.</title>
        <authorList>
            <person name="Kalinowski J."/>
            <person name="Ahrens B."/>
            <person name="Al-Dilaimi A."/>
            <person name="Winkler A."/>
            <person name="Wibberg D."/>
            <person name="Schleenbecker U."/>
            <person name="Ruckert C."/>
            <person name="Wolfel R."/>
            <person name="Grass G."/>
        </authorList>
    </citation>
    <scope>NUCLEOTIDE SEQUENCE [LARGE SCALE GENOMIC DNA]</scope>
    <source>
        <strain evidence="14 15">7537-G1</strain>
    </source>
</reference>
<evidence type="ECO:0000256" key="2">
    <source>
        <dbReference type="ARBA" id="ARBA00004994"/>
    </source>
</evidence>
<gene>
    <name evidence="14" type="ORF">CHH67_01235</name>
</gene>
<keyword evidence="6 11" id="KW-0566">Pantothenate biosynthesis</keyword>